<keyword evidence="2" id="KW-1185">Reference proteome</keyword>
<protein>
    <submittedName>
        <fullName evidence="1 3">Uncharacterized protein</fullName>
    </submittedName>
</protein>
<reference evidence="1 2" key="2">
    <citation type="submission" date="2018-11" db="EMBL/GenBank/DDBJ databases">
        <authorList>
            <consortium name="Pathogen Informatics"/>
        </authorList>
    </citation>
    <scope>NUCLEOTIDE SEQUENCE [LARGE SCALE GENOMIC DNA]</scope>
    <source>
        <strain evidence="1 2">MHpl1</strain>
    </source>
</reference>
<dbReference type="Proteomes" id="UP000268014">
    <property type="component" value="Unassembled WGS sequence"/>
</dbReference>
<gene>
    <name evidence="1" type="ORF">HPLM_LOCUS2496</name>
</gene>
<proteinExistence type="predicted"/>
<dbReference type="AlphaFoldDB" id="A0A0N4VYX8"/>
<evidence type="ECO:0000313" key="3">
    <source>
        <dbReference type="WBParaSite" id="HPLM_0000249901-mRNA-1"/>
    </source>
</evidence>
<dbReference type="EMBL" id="UZAF01005271">
    <property type="protein sequence ID" value="VDO15092.1"/>
    <property type="molecule type" value="Genomic_DNA"/>
</dbReference>
<reference evidence="3" key="1">
    <citation type="submission" date="2017-02" db="UniProtKB">
        <authorList>
            <consortium name="WormBaseParasite"/>
        </authorList>
    </citation>
    <scope>IDENTIFICATION</scope>
</reference>
<evidence type="ECO:0000313" key="1">
    <source>
        <dbReference type="EMBL" id="VDO15092.1"/>
    </source>
</evidence>
<evidence type="ECO:0000313" key="2">
    <source>
        <dbReference type="Proteomes" id="UP000268014"/>
    </source>
</evidence>
<accession>A0A0N4VYX8</accession>
<name>A0A0N4VYX8_HAEPC</name>
<organism evidence="3">
    <name type="scientific">Haemonchus placei</name>
    <name type="common">Barber's pole worm</name>
    <dbReference type="NCBI Taxonomy" id="6290"/>
    <lineage>
        <taxon>Eukaryota</taxon>
        <taxon>Metazoa</taxon>
        <taxon>Ecdysozoa</taxon>
        <taxon>Nematoda</taxon>
        <taxon>Chromadorea</taxon>
        <taxon>Rhabditida</taxon>
        <taxon>Rhabditina</taxon>
        <taxon>Rhabditomorpha</taxon>
        <taxon>Strongyloidea</taxon>
        <taxon>Trichostrongylidae</taxon>
        <taxon>Haemonchus</taxon>
    </lineage>
</organism>
<dbReference type="WBParaSite" id="HPLM_0000249901-mRNA-1">
    <property type="protein sequence ID" value="HPLM_0000249901-mRNA-1"/>
    <property type="gene ID" value="HPLM_0000249901"/>
</dbReference>
<sequence>MPRQEVIADVLKYVDCEDVGSFPLGSFPPGSQAFDNPKDCFCSSPGDQAKDLVGAVIGADDERSPVTDGFRYSFVVHLRTT</sequence>